<dbReference type="EMBL" id="PYSW02000001">
    <property type="protein sequence ID" value="KAG2393833.1"/>
    <property type="molecule type" value="Genomic_DNA"/>
</dbReference>
<comment type="caution">
    <text evidence="2">The sequence shown here is derived from an EMBL/GenBank/DDBJ whole genome shotgun (WGS) entry which is preliminary data.</text>
</comment>
<feature type="compositionally biased region" description="Polar residues" evidence="1">
    <location>
        <begin position="332"/>
        <end position="341"/>
    </location>
</feature>
<protein>
    <submittedName>
        <fullName evidence="2">Uncharacterized protein</fullName>
    </submittedName>
</protein>
<feature type="region of interest" description="Disordered" evidence="1">
    <location>
        <begin position="267"/>
        <end position="397"/>
    </location>
</feature>
<accession>A0AA88KQ32</accession>
<keyword evidence="3" id="KW-1185">Reference proteome</keyword>
<evidence type="ECO:0000313" key="2">
    <source>
        <dbReference type="EMBL" id="KAG2393833.1"/>
    </source>
</evidence>
<gene>
    <name evidence="2" type="ORF">C9374_003597</name>
</gene>
<dbReference type="Proteomes" id="UP000816034">
    <property type="component" value="Unassembled WGS sequence"/>
</dbReference>
<feature type="compositionally biased region" description="Polar residues" evidence="1">
    <location>
        <begin position="271"/>
        <end position="291"/>
    </location>
</feature>
<feature type="compositionally biased region" description="Basic and acidic residues" evidence="1">
    <location>
        <begin position="305"/>
        <end position="314"/>
    </location>
</feature>
<evidence type="ECO:0000313" key="3">
    <source>
        <dbReference type="Proteomes" id="UP000816034"/>
    </source>
</evidence>
<feature type="compositionally biased region" description="Polar residues" evidence="1">
    <location>
        <begin position="54"/>
        <end position="64"/>
    </location>
</feature>
<organism evidence="2 3">
    <name type="scientific">Naegleria lovaniensis</name>
    <name type="common">Amoeba</name>
    <dbReference type="NCBI Taxonomy" id="51637"/>
    <lineage>
        <taxon>Eukaryota</taxon>
        <taxon>Discoba</taxon>
        <taxon>Heterolobosea</taxon>
        <taxon>Tetramitia</taxon>
        <taxon>Eutetramitia</taxon>
        <taxon>Vahlkampfiidae</taxon>
        <taxon>Naegleria</taxon>
    </lineage>
</organism>
<dbReference type="RefSeq" id="XP_044555727.1">
    <property type="nucleotide sequence ID" value="XM_044693142.1"/>
</dbReference>
<sequence length="760" mass="85698">MGSKVSRNSGGHATVAAYTHDYLQQQQQQQKNGMTHSADSLPGSSSVSTTASSHQQDTHQTTGSENSIMMDEEMYAALINHANLSAPMHLPPPQRVVYSKIKQCILFEDIHNDEYIMERYSMCLSDPKAMLDTYLNLDNTITKQWDERVKLLEQEQFSSNNDVMTSSFEGVAPPETPMNEQLVQKPSTNAKNMHLFSPQFYELITSAKTTVKNQPILEQGHDPELEEVKQVLNFDIGLSQLSLSTTDGGHNQVIARVFEDLIQGNDDDLKSAQSTPQRLPTSVMITPQSSKPNDEKIQHSAGVTSEKKEVKWRSDIVVTSEPPSITPHKKSNTSLNSPTFDNQHHEHSSSISTPQNALPALSSTTVNTYSTPPPPSSQPHSQQPFHSTPTPKSTLTRSSAVTDIPIINTFEGASAMVGTSNAGVAISNSELVTTTQNSLTGTLTQEDSLRDWWVSNPTLEKSIKIKLIVTDMHHHNKTKQTIRQIISPLLSPSAILPAFGMFHTALVISEFKLEWTDSSLCIPRKLTSQSSFFSADIEEITTANDLEDIVKKISEVICRWNSTMIYSERRRKKKKKKSTLSKSTSLKNYPNTGNCQDFIFDILESIGKKDVLEKLMSSDSPMGQYMRDMRKYGRCSMELKMNHIFRDKFGIKEKVVKFATHKDLDLFVKQLEHIDPDFKHTHKNEWILLKGFDRAFWIRHLAYKDKEELRPLYEKQENVFDMTDLDMSADDSTMMTHQYCEILACPFDDPTKSLSIILKP</sequence>
<proteinExistence type="predicted"/>
<dbReference type="AlphaFoldDB" id="A0AA88KQ32"/>
<feature type="compositionally biased region" description="Low complexity" evidence="1">
    <location>
        <begin position="378"/>
        <end position="389"/>
    </location>
</feature>
<name>A0AA88KQ32_NAELO</name>
<dbReference type="GeneID" id="68096052"/>
<evidence type="ECO:0000256" key="1">
    <source>
        <dbReference type="SAM" id="MobiDB-lite"/>
    </source>
</evidence>
<feature type="compositionally biased region" description="Low complexity" evidence="1">
    <location>
        <begin position="44"/>
        <end position="53"/>
    </location>
</feature>
<reference evidence="2 3" key="1">
    <citation type="journal article" date="2018" name="BMC Genomics">
        <title>The genome of Naegleria lovaniensis, the basis for a comparative approach to unravel pathogenicity factors of the human pathogenic amoeba N. fowleri.</title>
        <authorList>
            <person name="Liechti N."/>
            <person name="Schurch N."/>
            <person name="Bruggmann R."/>
            <person name="Wittwer M."/>
        </authorList>
    </citation>
    <scope>NUCLEOTIDE SEQUENCE [LARGE SCALE GENOMIC DNA]</scope>
    <source>
        <strain evidence="2 3">ATCC 30569</strain>
    </source>
</reference>
<feature type="region of interest" description="Disordered" evidence="1">
    <location>
        <begin position="25"/>
        <end position="64"/>
    </location>
</feature>